<feature type="compositionally biased region" description="Basic residues" evidence="1">
    <location>
        <begin position="427"/>
        <end position="441"/>
    </location>
</feature>
<organism evidence="2 3">
    <name type="scientific">Brachybacterium equifaecis</name>
    <dbReference type="NCBI Taxonomy" id="2910770"/>
    <lineage>
        <taxon>Bacteria</taxon>
        <taxon>Bacillati</taxon>
        <taxon>Actinomycetota</taxon>
        <taxon>Actinomycetes</taxon>
        <taxon>Micrococcales</taxon>
        <taxon>Dermabacteraceae</taxon>
        <taxon>Brachybacterium</taxon>
    </lineage>
</organism>
<reference evidence="2" key="1">
    <citation type="submission" date="2022-02" db="EMBL/GenBank/DDBJ databases">
        <authorList>
            <person name="Lee M."/>
            <person name="Kim S.-J."/>
            <person name="Jung M.-Y."/>
        </authorList>
    </citation>
    <scope>NUCLEOTIDE SEQUENCE</scope>
    <source>
        <strain evidence="2">JHP9</strain>
    </source>
</reference>
<dbReference type="SUPFAM" id="SSF52540">
    <property type="entry name" value="P-loop containing nucleoside triphosphate hydrolases"/>
    <property type="match status" value="1"/>
</dbReference>
<evidence type="ECO:0000313" key="2">
    <source>
        <dbReference type="EMBL" id="MCL6424383.1"/>
    </source>
</evidence>
<evidence type="ECO:0000256" key="1">
    <source>
        <dbReference type="SAM" id="MobiDB-lite"/>
    </source>
</evidence>
<gene>
    <name evidence="2" type="ORF">Bequi_13515</name>
</gene>
<name>A0ABT0R4H8_9MICO</name>
<protein>
    <submittedName>
        <fullName evidence="2">AAA family ATPase</fullName>
    </submittedName>
</protein>
<dbReference type="Pfam" id="PF13604">
    <property type="entry name" value="AAA_30"/>
    <property type="match status" value="1"/>
</dbReference>
<comment type="caution">
    <text evidence="2">The sequence shown here is derived from an EMBL/GenBank/DDBJ whole genome shotgun (WGS) entry which is preliminary data.</text>
</comment>
<feature type="region of interest" description="Disordered" evidence="1">
    <location>
        <begin position="416"/>
        <end position="441"/>
    </location>
</feature>
<evidence type="ECO:0000313" key="3">
    <source>
        <dbReference type="Proteomes" id="UP001203761"/>
    </source>
</evidence>
<accession>A0ABT0R4H8</accession>
<dbReference type="PANTHER" id="PTHR43788">
    <property type="entry name" value="DNA2/NAM7 HELICASE FAMILY MEMBER"/>
    <property type="match status" value="1"/>
</dbReference>
<sequence>MADDTDEARIFDASSLGLVTPTGDMRFTQMVGDVPASQQGSPQLVPGSVAAAALHSVFEGRPVTIVNSPPGAGKSSLVAELVNWLLKNSELTVHIVAPTNNACLELAAKIVSVAGPATAKVKDMDRVVPPGVITEKDDFLVGPDGRIIQPERFVEVTTVHSAKHSQPLVDVMISEESYQTTYANLLEAADATQQLILVGDPGQIGPVIQHDVAPWRGIEDAPAARAPEVFARMDARILTLPCTFRIGQESAAAIAPLYPFPFHSERPPKRIEGLAEIEALEIGADLTAPQQAEILARRAASIVGATLHETQRDGQVIVRPIQQSDVCIVAARNEIVARVSALLGSAGFGRIVVGTADSLQGGQWHAVIAIDPLSSLKQVSAHALDNGRLCVMTSRHMSHLTWVYAPGWEQRITESKMSPAEADKGLRVRRTLTSKPKAGPR</sequence>
<dbReference type="InterPro" id="IPR027417">
    <property type="entry name" value="P-loop_NTPase"/>
</dbReference>
<proteinExistence type="predicted"/>
<keyword evidence="3" id="KW-1185">Reference proteome</keyword>
<dbReference type="EMBL" id="JAKNCJ010000012">
    <property type="protein sequence ID" value="MCL6424383.1"/>
    <property type="molecule type" value="Genomic_DNA"/>
</dbReference>
<dbReference type="Gene3D" id="3.40.50.300">
    <property type="entry name" value="P-loop containing nucleotide triphosphate hydrolases"/>
    <property type="match status" value="2"/>
</dbReference>
<dbReference type="InterPro" id="IPR050534">
    <property type="entry name" value="Coronavir_polyprotein_1ab"/>
</dbReference>
<dbReference type="RefSeq" id="WP_249738463.1">
    <property type="nucleotide sequence ID" value="NZ_JAKNCJ010000012.1"/>
</dbReference>
<dbReference type="Proteomes" id="UP001203761">
    <property type="component" value="Unassembled WGS sequence"/>
</dbReference>